<dbReference type="PATRIC" id="fig|1246995.3.peg.6725"/>
<feature type="domain" description="UBP-type" evidence="1">
    <location>
        <begin position="4"/>
        <end position="97"/>
    </location>
</feature>
<dbReference type="Proteomes" id="UP000017746">
    <property type="component" value="Chromosome"/>
</dbReference>
<dbReference type="SUPFAM" id="SSF57850">
    <property type="entry name" value="RING/U-box"/>
    <property type="match status" value="1"/>
</dbReference>
<dbReference type="AlphaFoldDB" id="U5W6Y2"/>
<reference evidence="2 3" key="1">
    <citation type="journal article" date="2014" name="J. Biotechnol.">
        <title>Complete genome sequence of the actinobacterium Actinoplanes friuliensis HAG 010964, producer of the lipopeptide antibiotic friulimycin.</title>
        <authorList>
            <person name="Ruckert C."/>
            <person name="Szczepanowski R."/>
            <person name="Albersmeier A."/>
            <person name="Goesmann A."/>
            <person name="Fischer N."/>
            <person name="Steinkamper A."/>
            <person name="Puhler A."/>
            <person name="Biener R."/>
            <person name="Schwartz D."/>
            <person name="Kalinowski J."/>
        </authorList>
    </citation>
    <scope>NUCLEOTIDE SEQUENCE [LARGE SCALE GENOMIC DNA]</scope>
    <source>
        <strain evidence="2 3">DSM 7358</strain>
    </source>
</reference>
<dbReference type="KEGG" id="afs:AFR_33230"/>
<proteinExistence type="predicted"/>
<dbReference type="GO" id="GO:0008270">
    <property type="term" value="F:zinc ion binding"/>
    <property type="evidence" value="ECO:0007669"/>
    <property type="project" value="InterPro"/>
</dbReference>
<accession>U5W6Y2</accession>
<dbReference type="eggNOG" id="COG5207">
    <property type="taxonomic scope" value="Bacteria"/>
</dbReference>
<dbReference type="STRING" id="1246995.AFR_33230"/>
<organism evidence="2 3">
    <name type="scientific">Actinoplanes friuliensis DSM 7358</name>
    <dbReference type="NCBI Taxonomy" id="1246995"/>
    <lineage>
        <taxon>Bacteria</taxon>
        <taxon>Bacillati</taxon>
        <taxon>Actinomycetota</taxon>
        <taxon>Actinomycetes</taxon>
        <taxon>Micromonosporales</taxon>
        <taxon>Micromonosporaceae</taxon>
        <taxon>Actinoplanes</taxon>
    </lineage>
</organism>
<dbReference type="EMBL" id="CP006272">
    <property type="protein sequence ID" value="AGZ44904.1"/>
    <property type="molecule type" value="Genomic_DNA"/>
</dbReference>
<name>U5W6Y2_9ACTN</name>
<dbReference type="InterPro" id="IPR013083">
    <property type="entry name" value="Znf_RING/FYVE/PHD"/>
</dbReference>
<dbReference type="OrthoDB" id="120315at2"/>
<gene>
    <name evidence="2" type="ORF">AFR_33230</name>
</gene>
<dbReference type="Gene3D" id="3.30.40.10">
    <property type="entry name" value="Zinc/RING finger domain, C3HC4 (zinc finger)"/>
    <property type="match status" value="1"/>
</dbReference>
<keyword evidence="3" id="KW-1185">Reference proteome</keyword>
<dbReference type="HOGENOM" id="CLU_163943_1_0_11"/>
<evidence type="ECO:0000313" key="3">
    <source>
        <dbReference type="Proteomes" id="UP000017746"/>
    </source>
</evidence>
<dbReference type="PROSITE" id="PS50271">
    <property type="entry name" value="ZF_UBP"/>
    <property type="match status" value="1"/>
</dbReference>
<sequence length="97" mass="10624">MTQPACTHLDQANDVKPSGDGCVECLATGGRWVHLRVCMTCGHVGCCDSSPGKHATAHFHTVDHPLVQSYEPGEDWWWCYADNVAFEVPDAPSFTHP</sequence>
<evidence type="ECO:0000313" key="2">
    <source>
        <dbReference type="EMBL" id="AGZ44904.1"/>
    </source>
</evidence>
<dbReference type="InterPro" id="IPR001607">
    <property type="entry name" value="Znf_UBP"/>
</dbReference>
<evidence type="ECO:0000259" key="1">
    <source>
        <dbReference type="PROSITE" id="PS50271"/>
    </source>
</evidence>
<protein>
    <submittedName>
        <fullName evidence="2">Zn-finger-containing protein</fullName>
    </submittedName>
</protein>
<dbReference type="RefSeq" id="WP_023561241.1">
    <property type="nucleotide sequence ID" value="NC_022657.1"/>
</dbReference>
<dbReference type="Pfam" id="PF02148">
    <property type="entry name" value="zf-UBP"/>
    <property type="match status" value="1"/>
</dbReference>